<dbReference type="Proteomes" id="UP000293519">
    <property type="component" value="Unassembled WGS sequence"/>
</dbReference>
<dbReference type="InterPro" id="IPR004307">
    <property type="entry name" value="TspO_MBR"/>
</dbReference>
<dbReference type="FunFam" id="1.20.1260.100:FF:000001">
    <property type="entry name" value="translocator protein 2"/>
    <property type="match status" value="1"/>
</dbReference>
<comment type="caution">
    <text evidence="7">The sequence shown here is derived from an EMBL/GenBank/DDBJ whole genome shotgun (WGS) entry which is preliminary data.</text>
</comment>
<feature type="transmembrane region" description="Helical" evidence="6">
    <location>
        <begin position="67"/>
        <end position="85"/>
    </location>
</feature>
<keyword evidence="5 6" id="KW-0472">Membrane</keyword>
<dbReference type="GO" id="GO:0016020">
    <property type="term" value="C:membrane"/>
    <property type="evidence" value="ECO:0007669"/>
    <property type="project" value="UniProtKB-SubCell"/>
</dbReference>
<dbReference type="RefSeq" id="WP_130484269.1">
    <property type="nucleotide sequence ID" value="NZ_SGWW01000001.1"/>
</dbReference>
<keyword evidence="8" id="KW-1185">Reference proteome</keyword>
<feature type="transmembrane region" description="Helical" evidence="6">
    <location>
        <begin position="154"/>
        <end position="178"/>
    </location>
</feature>
<feature type="transmembrane region" description="Helical" evidence="6">
    <location>
        <begin position="97"/>
        <end position="120"/>
    </location>
</feature>
<dbReference type="EMBL" id="SGWW01000001">
    <property type="protein sequence ID" value="RZS59158.1"/>
    <property type="molecule type" value="Genomic_DNA"/>
</dbReference>
<proteinExistence type="inferred from homology"/>
<reference evidence="7 8" key="1">
    <citation type="journal article" date="2015" name="Stand. Genomic Sci.">
        <title>Genomic Encyclopedia of Bacterial and Archaeal Type Strains, Phase III: the genomes of soil and plant-associated and newly described type strains.</title>
        <authorList>
            <person name="Whitman W.B."/>
            <person name="Woyke T."/>
            <person name="Klenk H.P."/>
            <person name="Zhou Y."/>
            <person name="Lilburn T.G."/>
            <person name="Beck B.J."/>
            <person name="De Vos P."/>
            <person name="Vandamme P."/>
            <person name="Eisen J.A."/>
            <person name="Garrity G."/>
            <person name="Hugenholtz P."/>
            <person name="Kyrpides N.C."/>
        </authorList>
    </citation>
    <scope>NUCLEOTIDE SEQUENCE [LARGE SCALE GENOMIC DNA]</scope>
    <source>
        <strain evidence="7 8">CV2</strain>
    </source>
</reference>
<dbReference type="OrthoDB" id="9795496at2"/>
<evidence type="ECO:0000313" key="8">
    <source>
        <dbReference type="Proteomes" id="UP000293519"/>
    </source>
</evidence>
<dbReference type="AlphaFoldDB" id="A0A4Q7LY56"/>
<dbReference type="PANTHER" id="PTHR10057:SF0">
    <property type="entry name" value="TRANSLOCATOR PROTEIN"/>
    <property type="match status" value="1"/>
</dbReference>
<evidence type="ECO:0000256" key="4">
    <source>
        <dbReference type="ARBA" id="ARBA00022989"/>
    </source>
</evidence>
<evidence type="ECO:0000256" key="5">
    <source>
        <dbReference type="ARBA" id="ARBA00023136"/>
    </source>
</evidence>
<keyword evidence="3 6" id="KW-0812">Transmembrane</keyword>
<evidence type="ECO:0000313" key="7">
    <source>
        <dbReference type="EMBL" id="RZS59158.1"/>
    </source>
</evidence>
<comment type="subcellular location">
    <subcellularLocation>
        <location evidence="1">Membrane</location>
        <topology evidence="1">Multi-pass membrane protein</topology>
    </subcellularLocation>
</comment>
<keyword evidence="4 6" id="KW-1133">Transmembrane helix</keyword>
<gene>
    <name evidence="7" type="ORF">EV141_0375</name>
</gene>
<comment type="similarity">
    <text evidence="2">Belongs to the TspO/BZRP family.</text>
</comment>
<dbReference type="Pfam" id="PF03073">
    <property type="entry name" value="TspO_MBR"/>
    <property type="match status" value="1"/>
</dbReference>
<evidence type="ECO:0000256" key="6">
    <source>
        <dbReference type="SAM" id="Phobius"/>
    </source>
</evidence>
<accession>A0A4Q7LY56</accession>
<protein>
    <submittedName>
        <fullName evidence="7">TspO/MBR related protein</fullName>
    </submittedName>
</protein>
<dbReference type="Gene3D" id="1.20.1260.100">
    <property type="entry name" value="TspO/MBR protein"/>
    <property type="match status" value="1"/>
</dbReference>
<organism evidence="7 8">
    <name type="scientific">Microcella putealis</name>
    <dbReference type="NCBI Taxonomy" id="337005"/>
    <lineage>
        <taxon>Bacteria</taxon>
        <taxon>Bacillati</taxon>
        <taxon>Actinomycetota</taxon>
        <taxon>Actinomycetes</taxon>
        <taxon>Micrococcales</taxon>
        <taxon>Microbacteriaceae</taxon>
        <taxon>Microcella</taxon>
    </lineage>
</organism>
<sequence>MANVAQQHTTRVGLRPPRARSVGVLTLLVALALVTAGAGALIAQPAFDGWYGMTAKPMWAPHETVFVPVWVAGYLMMAIAGWLIWRRPESTERSIALKLYAGQFALTALWAPAFFGLGVTGASGPWLALAVLVVLDIVMLATIFRVWEVHRGAALLIVPAFVWALFVTTLNSAVAVLAM</sequence>
<dbReference type="InterPro" id="IPR038330">
    <property type="entry name" value="TspO/MBR-related_sf"/>
</dbReference>
<dbReference type="PANTHER" id="PTHR10057">
    <property type="entry name" value="PERIPHERAL-TYPE BENZODIAZEPINE RECEPTOR"/>
    <property type="match status" value="1"/>
</dbReference>
<feature type="transmembrane region" description="Helical" evidence="6">
    <location>
        <begin position="126"/>
        <end position="147"/>
    </location>
</feature>
<dbReference type="CDD" id="cd15904">
    <property type="entry name" value="TSPO_MBR"/>
    <property type="match status" value="1"/>
</dbReference>
<name>A0A4Q7LY56_9MICO</name>
<feature type="transmembrane region" description="Helical" evidence="6">
    <location>
        <begin position="21"/>
        <end position="47"/>
    </location>
</feature>
<evidence type="ECO:0000256" key="3">
    <source>
        <dbReference type="ARBA" id="ARBA00022692"/>
    </source>
</evidence>
<dbReference type="GO" id="GO:0033013">
    <property type="term" value="P:tetrapyrrole metabolic process"/>
    <property type="evidence" value="ECO:0007669"/>
    <property type="project" value="UniProtKB-ARBA"/>
</dbReference>
<evidence type="ECO:0000256" key="2">
    <source>
        <dbReference type="ARBA" id="ARBA00007524"/>
    </source>
</evidence>
<evidence type="ECO:0000256" key="1">
    <source>
        <dbReference type="ARBA" id="ARBA00004141"/>
    </source>
</evidence>
<dbReference type="PIRSF" id="PIRSF005859">
    <property type="entry name" value="PBR"/>
    <property type="match status" value="1"/>
</dbReference>